<evidence type="ECO:0000259" key="1">
    <source>
        <dbReference type="Pfam" id="PF07287"/>
    </source>
</evidence>
<accession>A0A0D0ITJ2</accession>
<evidence type="ECO:0000313" key="2">
    <source>
        <dbReference type="EMBL" id="KIP52853.1"/>
    </source>
</evidence>
<dbReference type="PANTHER" id="PTHR47472">
    <property type="entry name" value="PROPIONYL-COA CARBOXYLASE"/>
    <property type="match status" value="1"/>
</dbReference>
<dbReference type="InterPro" id="IPR010839">
    <property type="entry name" value="AtuA_N"/>
</dbReference>
<organism evidence="2 3">
    <name type="scientific">Leucobacter komagatae</name>
    <dbReference type="NCBI Taxonomy" id="55969"/>
    <lineage>
        <taxon>Bacteria</taxon>
        <taxon>Bacillati</taxon>
        <taxon>Actinomycetota</taxon>
        <taxon>Actinomycetes</taxon>
        <taxon>Micrococcales</taxon>
        <taxon>Microbacteriaceae</taxon>
        <taxon>Leucobacter</taxon>
    </lineage>
</organism>
<name>A0A0D0ITJ2_9MICO</name>
<dbReference type="RefSeq" id="WP_042543632.1">
    <property type="nucleotide sequence ID" value="NZ_JXSQ01000006.1"/>
</dbReference>
<dbReference type="Proteomes" id="UP000032120">
    <property type="component" value="Unassembled WGS sequence"/>
</dbReference>
<feature type="domain" description="Acyclic terpene utilisation N-terminal" evidence="1">
    <location>
        <begin position="4"/>
        <end position="440"/>
    </location>
</feature>
<dbReference type="OrthoDB" id="3959640at2"/>
<dbReference type="Pfam" id="PF07287">
    <property type="entry name" value="AtuA"/>
    <property type="match status" value="1"/>
</dbReference>
<dbReference type="EMBL" id="JXSQ01000006">
    <property type="protein sequence ID" value="KIP52853.1"/>
    <property type="molecule type" value="Genomic_DNA"/>
</dbReference>
<keyword evidence="3" id="KW-1185">Reference proteome</keyword>
<comment type="caution">
    <text evidence="2">The sequence shown here is derived from an EMBL/GenBank/DDBJ whole genome shotgun (WGS) entry which is preliminary data.</text>
</comment>
<dbReference type="PANTHER" id="PTHR47472:SF1">
    <property type="entry name" value="DUF1446-DOMAIN-CONTAINING PROTEIN"/>
    <property type="match status" value="1"/>
</dbReference>
<reference evidence="2 3" key="1">
    <citation type="submission" date="2015-01" db="EMBL/GenBank/DDBJ databases">
        <title>Draft genome sequence of Leucobacter komagatae strain VKM ST2845.</title>
        <authorList>
            <person name="Karlyshev A.V."/>
            <person name="Kudryashova E.B."/>
        </authorList>
    </citation>
    <scope>NUCLEOTIDE SEQUENCE [LARGE SCALE GENOMIC DNA]</scope>
    <source>
        <strain evidence="2 3">VKM ST2845</strain>
    </source>
</reference>
<proteinExistence type="predicted"/>
<protein>
    <submittedName>
        <fullName evidence="2">ABC transporter substrate-binding protein</fullName>
    </submittedName>
</protein>
<sequence>MPTIRIGCGAGFAEDRVEPALRLVEEGKLDYLVFECLAERTITLAQAARLVDADAGFNEFLEARFDAVMEEAASRGVRIITNMGGANPLAAAERVAHMAQRKGLGHLKIVVVTGDDVFEQVRGTSLPLWEQPGTVASLNNVISTNAYLGIAPILEALRLDADIIITGRVADPSLFLAPLVHEFGWSSDDWERLGAGTAVGHLLECAGHVTGGYFADPGVKDVPGLADLGFPLAEVDEDGSCIITKVPGTGGMVTVGTVTEQLLYEVHDPARYLTPDVVADFSQVTLTQVGPDRVAVRGATGSERPATLKVSVGYADGCIGEGQISYAGPNAVARGRLAIGIIRERIEMLRLDVTDMRYELIGVDAVRRGPMRPDPDIAEVRVRVIGRAPDLEGARRIGHEVAALWLNGPSGGAGATRNARENLAVASTFLPRELVEHTVTLLEGVPA</sequence>
<evidence type="ECO:0000313" key="3">
    <source>
        <dbReference type="Proteomes" id="UP000032120"/>
    </source>
</evidence>
<gene>
    <name evidence="2" type="ORF">SD72_06550</name>
</gene>
<dbReference type="AlphaFoldDB" id="A0A0D0ITJ2"/>